<dbReference type="OrthoDB" id="9778896at2"/>
<dbReference type="InterPro" id="IPR038084">
    <property type="entry name" value="PduO/GlcC-like_sf"/>
</dbReference>
<sequence length="143" mass="15273">MLKLKEAQQLCEAVLQYGQDRQLHPLTVSVLDTGGHPLCILRHERSGILRYEIAFGKAWGALGLGMGTRVYSELTAAEGTSQSFVHALMNASAGRVVPTRGGVLIRNVSGDLLGAIGVSGDTPQNDESAALYALNHFNFIAQP</sequence>
<gene>
    <name evidence="1" type="ORF">C7460_109108</name>
</gene>
<protein>
    <submittedName>
        <fullName evidence="1">Uncharacterized protein GlcG (DUF336 family)</fullName>
    </submittedName>
</protein>
<dbReference type="SUPFAM" id="SSF143744">
    <property type="entry name" value="GlcG-like"/>
    <property type="match status" value="1"/>
</dbReference>
<keyword evidence="2" id="KW-1185">Reference proteome</keyword>
<organism evidence="1 2">
    <name type="scientific">Marinoscillum furvescens DSM 4134</name>
    <dbReference type="NCBI Taxonomy" id="1122208"/>
    <lineage>
        <taxon>Bacteria</taxon>
        <taxon>Pseudomonadati</taxon>
        <taxon>Bacteroidota</taxon>
        <taxon>Cytophagia</taxon>
        <taxon>Cytophagales</taxon>
        <taxon>Reichenbachiellaceae</taxon>
        <taxon>Marinoscillum</taxon>
    </lineage>
</organism>
<dbReference type="Proteomes" id="UP000256779">
    <property type="component" value="Unassembled WGS sequence"/>
</dbReference>
<dbReference type="InterPro" id="IPR005624">
    <property type="entry name" value="PduO/GlcC-like"/>
</dbReference>
<proteinExistence type="predicted"/>
<reference evidence="1 2" key="1">
    <citation type="submission" date="2018-07" db="EMBL/GenBank/DDBJ databases">
        <title>Genomic Encyclopedia of Type Strains, Phase IV (KMG-IV): sequencing the most valuable type-strain genomes for metagenomic binning, comparative biology and taxonomic classification.</title>
        <authorList>
            <person name="Goeker M."/>
        </authorList>
    </citation>
    <scope>NUCLEOTIDE SEQUENCE [LARGE SCALE GENOMIC DNA]</scope>
    <source>
        <strain evidence="1 2">DSM 4134</strain>
    </source>
</reference>
<name>A0A3D9L4I3_MARFU</name>
<dbReference type="InterPro" id="IPR052517">
    <property type="entry name" value="GlcG_carb_metab_protein"/>
</dbReference>
<dbReference type="Pfam" id="PF03928">
    <property type="entry name" value="HbpS-like"/>
    <property type="match status" value="1"/>
</dbReference>
<accession>A0A3D9L4I3</accession>
<dbReference type="RefSeq" id="WP_115868291.1">
    <property type="nucleotide sequence ID" value="NZ_QREG01000009.1"/>
</dbReference>
<evidence type="ECO:0000313" key="2">
    <source>
        <dbReference type="Proteomes" id="UP000256779"/>
    </source>
</evidence>
<dbReference type="Gene3D" id="3.30.450.150">
    <property type="entry name" value="Haem-degrading domain"/>
    <property type="match status" value="1"/>
</dbReference>
<dbReference type="AlphaFoldDB" id="A0A3D9L4I3"/>
<comment type="caution">
    <text evidence="1">The sequence shown here is derived from an EMBL/GenBank/DDBJ whole genome shotgun (WGS) entry which is preliminary data.</text>
</comment>
<dbReference type="PANTHER" id="PTHR34309:SF10">
    <property type="entry name" value="SLR1406 PROTEIN"/>
    <property type="match status" value="1"/>
</dbReference>
<dbReference type="EMBL" id="QREG01000009">
    <property type="protein sequence ID" value="RED98916.1"/>
    <property type="molecule type" value="Genomic_DNA"/>
</dbReference>
<evidence type="ECO:0000313" key="1">
    <source>
        <dbReference type="EMBL" id="RED98916.1"/>
    </source>
</evidence>
<dbReference type="PANTHER" id="PTHR34309">
    <property type="entry name" value="SLR1406 PROTEIN"/>
    <property type="match status" value="1"/>
</dbReference>